<dbReference type="Proteomes" id="UP001623349">
    <property type="component" value="Unassembled WGS sequence"/>
</dbReference>
<evidence type="ECO:0000313" key="2">
    <source>
        <dbReference type="Proteomes" id="UP001623349"/>
    </source>
</evidence>
<name>A0ABQ0F7W7_APOSI</name>
<organism evidence="1 2">
    <name type="scientific">Apodemus speciosus</name>
    <name type="common">Large Japanese field mouse</name>
    <dbReference type="NCBI Taxonomy" id="105296"/>
    <lineage>
        <taxon>Eukaryota</taxon>
        <taxon>Metazoa</taxon>
        <taxon>Chordata</taxon>
        <taxon>Craniata</taxon>
        <taxon>Vertebrata</taxon>
        <taxon>Euteleostomi</taxon>
        <taxon>Mammalia</taxon>
        <taxon>Eutheria</taxon>
        <taxon>Euarchontoglires</taxon>
        <taxon>Glires</taxon>
        <taxon>Rodentia</taxon>
        <taxon>Myomorpha</taxon>
        <taxon>Muroidea</taxon>
        <taxon>Muridae</taxon>
        <taxon>Murinae</taxon>
        <taxon>Apodemus</taxon>
    </lineage>
</organism>
<proteinExistence type="predicted"/>
<accession>A0ABQ0F7W7</accession>
<sequence length="137" mass="15036">MPSRSQGVVLKDIRLADNRGDLLQRPGPRGLQNFETRVPGPGPEGTHFILVPFPPGCSYQAGITRRAWAENDFIRSLKLGKLRPALCPTLPSSLQTLWAPQPAPLADETMTLVLAGGQGLRDSRTGSRRFSLHRWGN</sequence>
<comment type="caution">
    <text evidence="1">The sequence shown here is derived from an EMBL/GenBank/DDBJ whole genome shotgun (WGS) entry which is preliminary data.</text>
</comment>
<gene>
    <name evidence="1" type="ORF">APTSU1_001057800</name>
</gene>
<reference evidence="1 2" key="1">
    <citation type="submission" date="2024-08" db="EMBL/GenBank/DDBJ databases">
        <title>The draft genome of Apodemus speciosus.</title>
        <authorList>
            <person name="Nabeshima K."/>
            <person name="Suzuki S."/>
            <person name="Onuma M."/>
        </authorList>
    </citation>
    <scope>NUCLEOTIDE SEQUENCE [LARGE SCALE GENOMIC DNA]</scope>
    <source>
        <strain evidence="1">IB14-021</strain>
    </source>
</reference>
<keyword evidence="2" id="KW-1185">Reference proteome</keyword>
<protein>
    <submittedName>
        <fullName evidence="1">Uncharacterized protein</fullName>
    </submittedName>
</protein>
<evidence type="ECO:0000313" key="1">
    <source>
        <dbReference type="EMBL" id="GAB1295344.1"/>
    </source>
</evidence>
<dbReference type="EMBL" id="BAAFST010000010">
    <property type="protein sequence ID" value="GAB1295344.1"/>
    <property type="molecule type" value="Genomic_DNA"/>
</dbReference>